<accession>A0A5C7S7N7</accession>
<name>A0A5C7S7N7_THASP</name>
<reference evidence="3 4" key="1">
    <citation type="submission" date="2018-09" db="EMBL/GenBank/DDBJ databases">
        <title>Metagenome Assembled Genomes from an Advanced Water Purification Facility.</title>
        <authorList>
            <person name="Stamps B.W."/>
            <person name="Spear J.R."/>
        </authorList>
    </citation>
    <scope>NUCLEOTIDE SEQUENCE [LARGE SCALE GENOMIC DNA]</scope>
    <source>
        <strain evidence="3">Bin_27_1</strain>
    </source>
</reference>
<evidence type="ECO:0000313" key="3">
    <source>
        <dbReference type="EMBL" id="TXH79884.1"/>
    </source>
</evidence>
<feature type="transmembrane region" description="Helical" evidence="1">
    <location>
        <begin position="54"/>
        <end position="76"/>
    </location>
</feature>
<keyword evidence="1" id="KW-0472">Membrane</keyword>
<feature type="transmembrane region" description="Helical" evidence="1">
    <location>
        <begin position="96"/>
        <end position="127"/>
    </location>
</feature>
<evidence type="ECO:0000256" key="1">
    <source>
        <dbReference type="SAM" id="Phobius"/>
    </source>
</evidence>
<dbReference type="RefSeq" id="WP_276661459.1">
    <property type="nucleotide sequence ID" value="NZ_SSFD01000329.1"/>
</dbReference>
<dbReference type="EMBL" id="SSFD01000329">
    <property type="protein sequence ID" value="TXH79884.1"/>
    <property type="molecule type" value="Genomic_DNA"/>
</dbReference>
<feature type="transmembrane region" description="Helical" evidence="1">
    <location>
        <begin position="20"/>
        <end position="42"/>
    </location>
</feature>
<comment type="caution">
    <text evidence="3">The sequence shown here is derived from an EMBL/GenBank/DDBJ whole genome shotgun (WGS) entry which is preliminary data.</text>
</comment>
<sequence length="175" mass="17828">MTPTQDRRVRGQGPDRQARLWTLVLLALSGFGAWLVLGGAALGLGSLRRLGPGAFPALAGAALLIAAALACLRPWSMSADDSSTPREGDDAGLRGVWAAVAGLAGFASLAPVLGYVPAAFAAALLASAGDARWERRGKLLQAVLLAGLVAAMFGVGLELPAASFRNPLAGVSWMP</sequence>
<gene>
    <name evidence="3" type="ORF">E6Q80_19585</name>
</gene>
<keyword evidence="1" id="KW-1133">Transmembrane helix</keyword>
<feature type="domain" description="DUF1468" evidence="2">
    <location>
        <begin position="21"/>
        <end position="160"/>
    </location>
</feature>
<dbReference type="Proteomes" id="UP000321192">
    <property type="component" value="Unassembled WGS sequence"/>
</dbReference>
<evidence type="ECO:0000313" key="4">
    <source>
        <dbReference type="Proteomes" id="UP000321192"/>
    </source>
</evidence>
<dbReference type="InterPro" id="IPR009936">
    <property type="entry name" value="DUF1468"/>
</dbReference>
<feature type="transmembrane region" description="Helical" evidence="1">
    <location>
        <begin position="139"/>
        <end position="157"/>
    </location>
</feature>
<dbReference type="Pfam" id="PF07331">
    <property type="entry name" value="TctB"/>
    <property type="match status" value="1"/>
</dbReference>
<protein>
    <recommendedName>
        <fullName evidence="2">DUF1468 domain-containing protein</fullName>
    </recommendedName>
</protein>
<keyword evidence="1" id="KW-0812">Transmembrane</keyword>
<evidence type="ECO:0000259" key="2">
    <source>
        <dbReference type="Pfam" id="PF07331"/>
    </source>
</evidence>
<dbReference type="AlphaFoldDB" id="A0A5C7S7N7"/>
<proteinExistence type="predicted"/>
<organism evidence="3 4">
    <name type="scientific">Thauera aminoaromatica</name>
    <dbReference type="NCBI Taxonomy" id="164330"/>
    <lineage>
        <taxon>Bacteria</taxon>
        <taxon>Pseudomonadati</taxon>
        <taxon>Pseudomonadota</taxon>
        <taxon>Betaproteobacteria</taxon>
        <taxon>Rhodocyclales</taxon>
        <taxon>Zoogloeaceae</taxon>
        <taxon>Thauera</taxon>
    </lineage>
</organism>